<keyword evidence="4 14" id="KW-0812">Transmembrane</keyword>
<keyword evidence="3" id="KW-0808">Transferase</keyword>
<dbReference type="InterPro" id="IPR008271">
    <property type="entry name" value="Ser/Thr_kinase_AS"/>
</dbReference>
<dbReference type="Gene3D" id="1.10.510.10">
    <property type="entry name" value="Transferase(Phosphotransferase) domain 1"/>
    <property type="match status" value="1"/>
</dbReference>
<dbReference type="PANTHER" id="PTHR34590">
    <property type="entry name" value="OS03G0124300 PROTEIN-RELATED"/>
    <property type="match status" value="1"/>
</dbReference>
<evidence type="ECO:0000256" key="8">
    <source>
        <dbReference type="ARBA" id="ARBA00022840"/>
    </source>
</evidence>
<evidence type="ECO:0000256" key="5">
    <source>
        <dbReference type="ARBA" id="ARBA00022729"/>
    </source>
</evidence>
<dbReference type="FunFam" id="2.60.120.430:FF:000007">
    <property type="entry name" value="FERONIA receptor-like kinase"/>
    <property type="match status" value="1"/>
</dbReference>
<dbReference type="PROSITE" id="PS00108">
    <property type="entry name" value="PROTEIN_KINASE_ST"/>
    <property type="match status" value="1"/>
</dbReference>
<evidence type="ECO:0000256" key="12">
    <source>
        <dbReference type="PROSITE-ProRule" id="PRU10141"/>
    </source>
</evidence>
<evidence type="ECO:0000313" key="16">
    <source>
        <dbReference type="EMBL" id="KAK9194661.1"/>
    </source>
</evidence>
<dbReference type="PROSITE" id="PS00107">
    <property type="entry name" value="PROTEIN_KINASE_ATP"/>
    <property type="match status" value="1"/>
</dbReference>
<dbReference type="GO" id="GO:0004674">
    <property type="term" value="F:protein serine/threonine kinase activity"/>
    <property type="evidence" value="ECO:0007669"/>
    <property type="project" value="UniProtKB-KW"/>
</dbReference>
<keyword evidence="17" id="KW-1185">Reference proteome</keyword>
<feature type="binding site" evidence="12">
    <location>
        <position position="536"/>
    </location>
    <ligand>
        <name>ATP</name>
        <dbReference type="ChEBI" id="CHEBI:30616"/>
    </ligand>
</feature>
<evidence type="ECO:0000259" key="15">
    <source>
        <dbReference type="PROSITE" id="PS50011"/>
    </source>
</evidence>
<evidence type="ECO:0000256" key="4">
    <source>
        <dbReference type="ARBA" id="ARBA00022692"/>
    </source>
</evidence>
<dbReference type="FunFam" id="3.30.200.20:FF:000039">
    <property type="entry name" value="receptor-like protein kinase FERONIA"/>
    <property type="match status" value="1"/>
</dbReference>
<proteinExistence type="predicted"/>
<evidence type="ECO:0000256" key="1">
    <source>
        <dbReference type="ARBA" id="ARBA00004479"/>
    </source>
</evidence>
<dbReference type="GO" id="GO:0010038">
    <property type="term" value="P:response to metal ion"/>
    <property type="evidence" value="ECO:0007669"/>
    <property type="project" value="UniProtKB-ARBA"/>
</dbReference>
<sequence>MENHMKFLSVIAALYFCHLIIFFCILAAAGDSPSPYYTPTEITFVACGCLGNISAHGQTWVGDVSSQYSPLGHQQSTISTKPREPPYSASRLSHSQFTYTFNVTPGQKFIRLHFYSTSYSGFNISSAFFSVKANSFTLVNNFSASFAPDDTFFKEFCINVPEDQRSLSITFTPSPDYQDSYAFINGIELVSMPLNLYYTAADDQSLEFVGEGSQFSILNSNALETLYRINVGGSFISPQMDTGMYRTWIADDGYVTDARPSALPVNTTIVLRFSRILNFSAPLAVYRTARTMGLDKNINEHYNLTWEFQVDSGFIYFVRLHFCEFQLEVTEERDRVFKIYLANLTAEDVADVIAWSGGNGVPEYRDYAVAIGSKSDVKKQNLSIALHPAPRWRTKYSDSILNGIEIFKVDNNGSLAGPNPYPTVSQASSFGTRSPQQSTKAKNNRPRMLGIVGVVASGLVVLFIVFLLISRRAVMKEAKSRGPASSLPSDLCTQFSISEIKEATKDFNNLLIIGRGGFGNVYKGFLNGDSIPVAIKRLNPGSQQGALEFQTEIGMLSQLRYLHLVSLIGYCNDDGQMILVYDYMARGTLRDHLYNSDNPPLPWDRRLKICIGAARALHYLHTGASKVIIHRDVKTTNILLDEEWVAKVSDFGLCKFGPNFSKTHVSTQVKGSIGYLDPEYYRLQLLTEKSDVYSFGVVLLEVLCARPPILRTGDKKQVNLAVWATECYRNGKIGDIIDPFLKGNAPPVCLNQFAEVAMRCVNDDRIRRPSMSDVVWGLEFVFQLLRESSEKSEKLGEIEHKTVRYDSASLTRDVFSDIVNPQGR</sequence>
<evidence type="ECO:0000256" key="10">
    <source>
        <dbReference type="ARBA" id="ARBA00023136"/>
    </source>
</evidence>
<keyword evidence="2" id="KW-0723">Serine/threonine-protein kinase</keyword>
<evidence type="ECO:0000256" key="13">
    <source>
        <dbReference type="SAM" id="MobiDB-lite"/>
    </source>
</evidence>
<name>A0AAP0M3P0_9ROSI</name>
<evidence type="ECO:0000256" key="6">
    <source>
        <dbReference type="ARBA" id="ARBA00022741"/>
    </source>
</evidence>
<evidence type="ECO:0000256" key="14">
    <source>
        <dbReference type="SAM" id="Phobius"/>
    </source>
</evidence>
<evidence type="ECO:0000256" key="2">
    <source>
        <dbReference type="ARBA" id="ARBA00022527"/>
    </source>
</evidence>
<evidence type="ECO:0000256" key="9">
    <source>
        <dbReference type="ARBA" id="ARBA00022989"/>
    </source>
</evidence>
<accession>A0AAP0M3P0</accession>
<dbReference type="GO" id="GO:0004714">
    <property type="term" value="F:transmembrane receptor protein tyrosine kinase activity"/>
    <property type="evidence" value="ECO:0007669"/>
    <property type="project" value="InterPro"/>
</dbReference>
<dbReference type="InterPro" id="IPR011009">
    <property type="entry name" value="Kinase-like_dom_sf"/>
</dbReference>
<feature type="region of interest" description="Disordered" evidence="13">
    <location>
        <begin position="424"/>
        <end position="443"/>
    </location>
</feature>
<dbReference type="AlphaFoldDB" id="A0AAP0M3P0"/>
<keyword evidence="9 14" id="KW-1133">Transmembrane helix</keyword>
<dbReference type="FunFam" id="2.60.120.430:FF:000003">
    <property type="entry name" value="FERONIA receptor-like kinase"/>
    <property type="match status" value="1"/>
</dbReference>
<dbReference type="InterPro" id="IPR045272">
    <property type="entry name" value="ANXUR1/2-like"/>
</dbReference>
<keyword evidence="7" id="KW-0418">Kinase</keyword>
<keyword evidence="10 14" id="KW-0472">Membrane</keyword>
<dbReference type="GO" id="GO:0016020">
    <property type="term" value="C:membrane"/>
    <property type="evidence" value="ECO:0007669"/>
    <property type="project" value="UniProtKB-SubCell"/>
</dbReference>
<keyword evidence="8 12" id="KW-0067">ATP-binding</keyword>
<comment type="subcellular location">
    <subcellularLocation>
        <location evidence="1">Membrane</location>
        <topology evidence="1">Single-pass type I membrane protein</topology>
    </subcellularLocation>
</comment>
<dbReference type="Gene3D" id="3.30.200.20">
    <property type="entry name" value="Phosphorylase Kinase, domain 1"/>
    <property type="match status" value="1"/>
</dbReference>
<organism evidence="16 17">
    <name type="scientific">Citrus x changshan-huyou</name>
    <dbReference type="NCBI Taxonomy" id="2935761"/>
    <lineage>
        <taxon>Eukaryota</taxon>
        <taxon>Viridiplantae</taxon>
        <taxon>Streptophyta</taxon>
        <taxon>Embryophyta</taxon>
        <taxon>Tracheophyta</taxon>
        <taxon>Spermatophyta</taxon>
        <taxon>Magnoliopsida</taxon>
        <taxon>eudicotyledons</taxon>
        <taxon>Gunneridae</taxon>
        <taxon>Pentapetalae</taxon>
        <taxon>rosids</taxon>
        <taxon>malvids</taxon>
        <taxon>Sapindales</taxon>
        <taxon>Rutaceae</taxon>
        <taxon>Aurantioideae</taxon>
        <taxon>Citrus</taxon>
    </lineage>
</organism>
<dbReference type="InterPro" id="IPR000719">
    <property type="entry name" value="Prot_kinase_dom"/>
</dbReference>
<evidence type="ECO:0000313" key="17">
    <source>
        <dbReference type="Proteomes" id="UP001428341"/>
    </source>
</evidence>
<feature type="domain" description="Protein kinase" evidence="15">
    <location>
        <begin position="507"/>
        <end position="781"/>
    </location>
</feature>
<dbReference type="CDD" id="cd14066">
    <property type="entry name" value="STKc_IRAK"/>
    <property type="match status" value="1"/>
</dbReference>
<dbReference type="EMBL" id="JBCGBO010000006">
    <property type="protein sequence ID" value="KAK9194661.1"/>
    <property type="molecule type" value="Genomic_DNA"/>
</dbReference>
<dbReference type="GO" id="GO:0005524">
    <property type="term" value="F:ATP binding"/>
    <property type="evidence" value="ECO:0007669"/>
    <property type="project" value="UniProtKB-UniRule"/>
</dbReference>
<evidence type="ECO:0000256" key="7">
    <source>
        <dbReference type="ARBA" id="ARBA00022777"/>
    </source>
</evidence>
<evidence type="ECO:0000256" key="3">
    <source>
        <dbReference type="ARBA" id="ARBA00022679"/>
    </source>
</evidence>
<dbReference type="Pfam" id="PF12819">
    <property type="entry name" value="Malectin_like"/>
    <property type="match status" value="1"/>
</dbReference>
<dbReference type="PROSITE" id="PS50011">
    <property type="entry name" value="PROTEIN_KINASE_DOM"/>
    <property type="match status" value="1"/>
</dbReference>
<gene>
    <name evidence="16" type="ORF">WN944_005368</name>
</gene>
<dbReference type="InterPro" id="IPR001245">
    <property type="entry name" value="Ser-Thr/Tyr_kinase_cat_dom"/>
</dbReference>
<comment type="caution">
    <text evidence="16">The sequence shown here is derived from an EMBL/GenBank/DDBJ whole genome shotgun (WGS) entry which is preliminary data.</text>
</comment>
<dbReference type="Pfam" id="PF07714">
    <property type="entry name" value="PK_Tyr_Ser-Thr"/>
    <property type="match status" value="1"/>
</dbReference>
<keyword evidence="5" id="KW-0732">Signal</keyword>
<feature type="transmembrane region" description="Helical" evidence="14">
    <location>
        <begin position="448"/>
        <end position="469"/>
    </location>
</feature>
<dbReference type="SMART" id="SM00220">
    <property type="entry name" value="S_TKc"/>
    <property type="match status" value="1"/>
</dbReference>
<dbReference type="PANTHER" id="PTHR34590:SF15">
    <property type="entry name" value="PROTEIN KINASE DOMAIN-CONTAINING PROTEIN"/>
    <property type="match status" value="1"/>
</dbReference>
<dbReference type="SUPFAM" id="SSF56112">
    <property type="entry name" value="Protein kinase-like (PK-like)"/>
    <property type="match status" value="1"/>
</dbReference>
<keyword evidence="11" id="KW-0325">Glycoprotein</keyword>
<dbReference type="InterPro" id="IPR017441">
    <property type="entry name" value="Protein_kinase_ATP_BS"/>
</dbReference>
<dbReference type="Gene3D" id="2.60.120.430">
    <property type="entry name" value="Galactose-binding lectin"/>
    <property type="match status" value="2"/>
</dbReference>
<evidence type="ECO:0000256" key="11">
    <source>
        <dbReference type="ARBA" id="ARBA00023180"/>
    </source>
</evidence>
<protein>
    <recommendedName>
        <fullName evidence="15">Protein kinase domain-containing protein</fullName>
    </recommendedName>
</protein>
<dbReference type="InterPro" id="IPR024788">
    <property type="entry name" value="Malectin-like_Carb-bd_dom"/>
</dbReference>
<dbReference type="FunFam" id="1.10.510.10:FF:000252">
    <property type="entry name" value="Receptor-like protein kinase FERONIA"/>
    <property type="match status" value="1"/>
</dbReference>
<reference evidence="16 17" key="1">
    <citation type="submission" date="2024-05" db="EMBL/GenBank/DDBJ databases">
        <title>Haplotype-resolved chromosome-level genome assembly of Huyou (Citrus changshanensis).</title>
        <authorList>
            <person name="Miao C."/>
            <person name="Chen W."/>
            <person name="Wu Y."/>
            <person name="Wang L."/>
            <person name="Zhao S."/>
            <person name="Grierson D."/>
            <person name="Xu C."/>
            <person name="Chen K."/>
        </authorList>
    </citation>
    <scope>NUCLEOTIDE SEQUENCE [LARGE SCALE GENOMIC DNA]</scope>
    <source>
        <strain evidence="16">01-14</strain>
        <tissue evidence="16">Leaf</tissue>
    </source>
</reference>
<keyword evidence="6 12" id="KW-0547">Nucleotide-binding</keyword>
<feature type="compositionally biased region" description="Polar residues" evidence="13">
    <location>
        <begin position="424"/>
        <end position="441"/>
    </location>
</feature>
<dbReference type="Proteomes" id="UP001428341">
    <property type="component" value="Unassembled WGS sequence"/>
</dbReference>